<dbReference type="SMART" id="SM00320">
    <property type="entry name" value="WD40"/>
    <property type="match status" value="3"/>
</dbReference>
<evidence type="ECO:0000256" key="8">
    <source>
        <dbReference type="ARBA" id="ARBA00058527"/>
    </source>
</evidence>
<dbReference type="PANTHER" id="PTHR18359">
    <property type="entry name" value="WD-REPEAT PROTEIN-RELATED"/>
    <property type="match status" value="1"/>
</dbReference>
<proteinExistence type="inferred from homology"/>
<comment type="similarity">
    <text evidence="7">Belongs to the WD repeat UTP18 family.</text>
</comment>
<evidence type="ECO:0000256" key="12">
    <source>
        <dbReference type="SAM" id="MobiDB-lite"/>
    </source>
</evidence>
<dbReference type="InterPro" id="IPR036322">
    <property type="entry name" value="WD40_repeat_dom_sf"/>
</dbReference>
<dbReference type="SUPFAM" id="SSF50978">
    <property type="entry name" value="WD40 repeat-like"/>
    <property type="match status" value="1"/>
</dbReference>
<feature type="repeat" description="WD" evidence="11">
    <location>
        <begin position="360"/>
        <end position="401"/>
    </location>
</feature>
<reference evidence="13" key="1">
    <citation type="submission" date="2020-08" db="EMBL/GenBank/DDBJ databases">
        <title>Multicomponent nature underlies the extraordinary mechanical properties of spider dragline silk.</title>
        <authorList>
            <person name="Kono N."/>
            <person name="Nakamura H."/>
            <person name="Mori M."/>
            <person name="Yoshida Y."/>
            <person name="Ohtoshi R."/>
            <person name="Malay A.D."/>
            <person name="Moran D.A.P."/>
            <person name="Tomita M."/>
            <person name="Numata K."/>
            <person name="Arakawa K."/>
        </authorList>
    </citation>
    <scope>NUCLEOTIDE SEQUENCE</scope>
</reference>
<dbReference type="EMBL" id="BMAW01005901">
    <property type="protein sequence ID" value="GFS96493.1"/>
    <property type="molecule type" value="Genomic_DNA"/>
</dbReference>
<evidence type="ECO:0000256" key="1">
    <source>
        <dbReference type="ARBA" id="ARBA00004604"/>
    </source>
</evidence>
<feature type="compositionally biased region" description="Polar residues" evidence="12">
    <location>
        <begin position="26"/>
        <end position="38"/>
    </location>
</feature>
<dbReference type="Proteomes" id="UP000887013">
    <property type="component" value="Unassembled WGS sequence"/>
</dbReference>
<evidence type="ECO:0000256" key="5">
    <source>
        <dbReference type="ARBA" id="ARBA00022737"/>
    </source>
</evidence>
<dbReference type="PANTHER" id="PTHR18359:SF0">
    <property type="entry name" value="U3 SMALL NUCLEOLAR RNA-ASSOCIATED PROTEIN 18 HOMOLOG"/>
    <property type="match status" value="1"/>
</dbReference>
<accession>A0A8X6N6F5</accession>
<evidence type="ECO:0000256" key="6">
    <source>
        <dbReference type="ARBA" id="ARBA00023242"/>
    </source>
</evidence>
<dbReference type="GO" id="GO:0006364">
    <property type="term" value="P:rRNA processing"/>
    <property type="evidence" value="ECO:0007669"/>
    <property type="project" value="UniProtKB-KW"/>
</dbReference>
<keyword evidence="2" id="KW-0698">rRNA processing</keyword>
<evidence type="ECO:0000313" key="13">
    <source>
        <dbReference type="EMBL" id="GFS96493.1"/>
    </source>
</evidence>
<keyword evidence="3" id="KW-0597">Phosphoprotein</keyword>
<dbReference type="GO" id="GO:0032040">
    <property type="term" value="C:small-subunit processome"/>
    <property type="evidence" value="ECO:0007669"/>
    <property type="project" value="TreeGrafter"/>
</dbReference>
<gene>
    <name evidence="13" type="primary">Utp18</name>
    <name evidence="13" type="ORF">NPIL_397902</name>
</gene>
<evidence type="ECO:0000256" key="4">
    <source>
        <dbReference type="ARBA" id="ARBA00022574"/>
    </source>
</evidence>
<evidence type="ECO:0000256" key="10">
    <source>
        <dbReference type="ARBA" id="ARBA00075773"/>
    </source>
</evidence>
<dbReference type="AlphaFoldDB" id="A0A8X6N6F5"/>
<evidence type="ECO:0000256" key="3">
    <source>
        <dbReference type="ARBA" id="ARBA00022553"/>
    </source>
</evidence>
<protein>
    <recommendedName>
        <fullName evidence="9">U3 small nucleolar RNA-associated protein 18 homolog</fullName>
    </recommendedName>
    <alternativeName>
        <fullName evidence="10">WD repeat-containing protein 50</fullName>
    </alternativeName>
</protein>
<sequence length="537" mass="60908">MNPETINTHKEQVRKQKRLKMKNKPISLTDSNYGSPSSLRKRPRKLTSTEEVIKLKHKKQYSEEAIVKYHEMREILGVIRPPDEKEIELEQLLFGRKPDDLEDEEISLDDDDELTVEETQKSIEKLAAWVDEDDETLLVKHKPRDKAKSKRDKRGVSLPLGDKYLSHAQEKFVKLMGTPKWAEQCSDSKDSDDERDNELLQRTSNFIKPSESLPKGNIDVRKTPKLEDSTMAASPIKSIEFHPTARVAVVASTKGVANLFQIDGQLNEKIQSIRFENFPICTAHFTVDGTEIVVGSIRFMHFFSYDMLAGKISMIPLQKGMEKTTFRRFLISPDGKYIVIQGRYGNIHLMAARSKQWIGSLKMNGEVISITFNRDGTKLYSFGDTGEVYVWDMSSRKCIHKFVDEGCITGTSIALSPNDQFLATGSDSGVVNVYDNSTLYDTSSPQPKKVFKNLTTEITNLKFNCTSEILAMSSSFKADAVKLVHVPSLTVFSNFPGWGNYFKHPNSVDISTNSGYMCIGNNVGTAYIYRLKHYKNY</sequence>
<evidence type="ECO:0000256" key="11">
    <source>
        <dbReference type="PROSITE-ProRule" id="PRU00221"/>
    </source>
</evidence>
<feature type="region of interest" description="Disordered" evidence="12">
    <location>
        <begin position="1"/>
        <end position="47"/>
    </location>
</feature>
<dbReference type="Pfam" id="PF00400">
    <property type="entry name" value="WD40"/>
    <property type="match status" value="1"/>
</dbReference>
<evidence type="ECO:0000313" key="14">
    <source>
        <dbReference type="Proteomes" id="UP000887013"/>
    </source>
</evidence>
<evidence type="ECO:0000256" key="7">
    <source>
        <dbReference type="ARBA" id="ARBA00025767"/>
    </source>
</evidence>
<dbReference type="Gene3D" id="2.130.10.10">
    <property type="entry name" value="YVTN repeat-like/Quinoprotein amine dehydrogenase"/>
    <property type="match status" value="1"/>
</dbReference>
<keyword evidence="6" id="KW-0539">Nucleus</keyword>
<keyword evidence="5" id="KW-0677">Repeat</keyword>
<dbReference type="InterPro" id="IPR045161">
    <property type="entry name" value="Utp18"/>
</dbReference>
<comment type="caution">
    <text evidence="13">The sequence shown here is derived from an EMBL/GenBank/DDBJ whole genome shotgun (WGS) entry which is preliminary data.</text>
</comment>
<organism evidence="13 14">
    <name type="scientific">Nephila pilipes</name>
    <name type="common">Giant wood spider</name>
    <name type="synonym">Nephila maculata</name>
    <dbReference type="NCBI Taxonomy" id="299642"/>
    <lineage>
        <taxon>Eukaryota</taxon>
        <taxon>Metazoa</taxon>
        <taxon>Ecdysozoa</taxon>
        <taxon>Arthropoda</taxon>
        <taxon>Chelicerata</taxon>
        <taxon>Arachnida</taxon>
        <taxon>Araneae</taxon>
        <taxon>Araneomorphae</taxon>
        <taxon>Entelegynae</taxon>
        <taxon>Araneoidea</taxon>
        <taxon>Nephilidae</taxon>
        <taxon>Nephila</taxon>
    </lineage>
</organism>
<dbReference type="InterPro" id="IPR001680">
    <property type="entry name" value="WD40_rpt"/>
</dbReference>
<dbReference type="PROSITE" id="PS50082">
    <property type="entry name" value="WD_REPEATS_2"/>
    <property type="match status" value="1"/>
</dbReference>
<dbReference type="GO" id="GO:0034388">
    <property type="term" value="C:Pwp2p-containing subcomplex of 90S preribosome"/>
    <property type="evidence" value="ECO:0007669"/>
    <property type="project" value="TreeGrafter"/>
</dbReference>
<evidence type="ECO:0000256" key="9">
    <source>
        <dbReference type="ARBA" id="ARBA00074442"/>
    </source>
</evidence>
<keyword evidence="4 11" id="KW-0853">WD repeat</keyword>
<evidence type="ECO:0000256" key="2">
    <source>
        <dbReference type="ARBA" id="ARBA00022552"/>
    </source>
</evidence>
<comment type="function">
    <text evidence="8">Part of the small subunit (SSU) processome, first precursor of the small eukaryotic ribosomal subunit. During the assembly of the SSU processome in the nucleolus, many ribosome biogenesis factors, an RNA chaperone and ribosomal proteins associate with the nascent pre-rRNA and work in concert to generate RNA folding, modifications, rearrangements and cleavage as well as targeted degradation of pre-ribosomal RNA by the RNA exosome. Involved in nucleolar processing of pre-18S ribosomal RNA.</text>
</comment>
<dbReference type="InterPro" id="IPR015943">
    <property type="entry name" value="WD40/YVTN_repeat-like_dom_sf"/>
</dbReference>
<dbReference type="OrthoDB" id="1935146at2759"/>
<comment type="subcellular location">
    <subcellularLocation>
        <location evidence="1">Nucleus</location>
        <location evidence="1">Nucleolus</location>
    </subcellularLocation>
</comment>
<dbReference type="FunFam" id="2.130.10.10:FF:000121">
    <property type="entry name" value="U3 small nucleolar RNA-associated protein 18 homolog"/>
    <property type="match status" value="1"/>
</dbReference>
<name>A0A8X6N6F5_NEPPI</name>
<keyword evidence="14" id="KW-1185">Reference proteome</keyword>